<accession>A0ACC3D3M8</accession>
<dbReference type="EMBL" id="JAWDJW010007932">
    <property type="protein sequence ID" value="KAK3061303.1"/>
    <property type="molecule type" value="Genomic_DNA"/>
</dbReference>
<gene>
    <name evidence="1" type="ORF">LTS18_006566</name>
</gene>
<keyword evidence="2" id="KW-1185">Reference proteome</keyword>
<reference evidence="1" key="1">
    <citation type="submission" date="2024-09" db="EMBL/GenBank/DDBJ databases">
        <title>Black Yeasts Isolated from many extreme environments.</title>
        <authorList>
            <person name="Coleine C."/>
            <person name="Stajich J.E."/>
            <person name="Selbmann L."/>
        </authorList>
    </citation>
    <scope>NUCLEOTIDE SEQUENCE</scope>
    <source>
        <strain evidence="1">CCFEE 5737</strain>
    </source>
</reference>
<dbReference type="Proteomes" id="UP001186974">
    <property type="component" value="Unassembled WGS sequence"/>
</dbReference>
<organism evidence="1 2">
    <name type="scientific">Coniosporium uncinatum</name>
    <dbReference type="NCBI Taxonomy" id="93489"/>
    <lineage>
        <taxon>Eukaryota</taxon>
        <taxon>Fungi</taxon>
        <taxon>Dikarya</taxon>
        <taxon>Ascomycota</taxon>
        <taxon>Pezizomycotina</taxon>
        <taxon>Dothideomycetes</taxon>
        <taxon>Dothideomycetes incertae sedis</taxon>
        <taxon>Coniosporium</taxon>
    </lineage>
</organism>
<evidence type="ECO:0000313" key="2">
    <source>
        <dbReference type="Proteomes" id="UP001186974"/>
    </source>
</evidence>
<comment type="caution">
    <text evidence="1">The sequence shown here is derived from an EMBL/GenBank/DDBJ whole genome shotgun (WGS) entry which is preliminary data.</text>
</comment>
<sequence>MADKEASSGKAWTDNDRIRFLFQIYEQTKPAFKWSDIELPEGRSRISCERMLSSLKTKLAKEKEGGEGAVADAKAKTPKKRGPKKGAKGKDGQDEAEDGVETPKTKTPGKKRGRKSEDEGIEGEADAKKFKGEPDGTEEV</sequence>
<name>A0ACC3D3M8_9PEZI</name>
<evidence type="ECO:0000313" key="1">
    <source>
        <dbReference type="EMBL" id="KAK3061303.1"/>
    </source>
</evidence>
<proteinExistence type="predicted"/>
<protein>
    <submittedName>
        <fullName evidence="1">Uncharacterized protein</fullName>
    </submittedName>
</protein>